<sequence length="458" mass="49915">MWENLGFRESPYNTNPLFVREEDVDLLVGRDNEVASLCTILDKGAEGVVVISGSPGVGKTSFLNVQQFLLESERALFGPKLMAARKLLPVAPGATALELAFGALDSLFRSVDAYCISASRKLPSQTKKIGKWLTQRGGGSVNVGLTIAGFGGSLGRSVDLPPVKDAGAGVIADAFEAIVADVSNELGFDGAIVVFDNLENLKPSELQSVLIFFRDTFFALSGIWWILIGQAGLARLIQTLDPRVFERIEGSGIDILPVPMEEMDTAIAKRVSRFHSAAAEGKAPLPMEVHRLLYDASGGEMRFVFKYSDTVCTKFVERMRIEAIKRLASEGKGTTREMLAEELNNSIGTDLVENQIDQDMAFKILGDVAELEVQGFRLEDQLIRLLEAVGKCGEILPADYERVGAESADWLEAKLSDLSRRNLVFCKEPEQEGGSIRFSLRGVVKIAFQLSRLGNCSA</sequence>
<keyword evidence="2" id="KW-0547">Nucleotide-binding</keyword>
<keyword evidence="3" id="KW-1185">Reference proteome</keyword>
<dbReference type="SUPFAM" id="SSF52540">
    <property type="entry name" value="P-loop containing nucleoside triphosphate hydrolases"/>
    <property type="match status" value="1"/>
</dbReference>
<dbReference type="AlphaFoldDB" id="A0A934VHB6"/>
<evidence type="ECO:0000313" key="2">
    <source>
        <dbReference type="EMBL" id="MBK1828485.1"/>
    </source>
</evidence>
<organism evidence="2 3">
    <name type="scientific">Haloferula rosea</name>
    <dbReference type="NCBI Taxonomy" id="490093"/>
    <lineage>
        <taxon>Bacteria</taxon>
        <taxon>Pseudomonadati</taxon>
        <taxon>Verrucomicrobiota</taxon>
        <taxon>Verrucomicrobiia</taxon>
        <taxon>Verrucomicrobiales</taxon>
        <taxon>Verrucomicrobiaceae</taxon>
        <taxon>Haloferula</taxon>
    </lineage>
</organism>
<comment type="caution">
    <text evidence="2">The sequence shown here is derived from an EMBL/GenBank/DDBJ whole genome shotgun (WGS) entry which is preliminary data.</text>
</comment>
<protein>
    <submittedName>
        <fullName evidence="2">ATP-binding protein</fullName>
    </submittedName>
</protein>
<dbReference type="EMBL" id="JAENII010000014">
    <property type="protein sequence ID" value="MBK1828485.1"/>
    <property type="molecule type" value="Genomic_DNA"/>
</dbReference>
<keyword evidence="2" id="KW-0067">ATP-binding</keyword>
<name>A0A934VHB6_9BACT</name>
<reference evidence="2" key="1">
    <citation type="submission" date="2021-01" db="EMBL/GenBank/DDBJ databases">
        <title>Modified the classification status of verrucomicrobia.</title>
        <authorList>
            <person name="Feng X."/>
        </authorList>
    </citation>
    <scope>NUCLEOTIDE SEQUENCE</scope>
    <source>
        <strain evidence="2">KCTC 22201</strain>
    </source>
</reference>
<feature type="domain" description="Orc1-like AAA ATPase" evidence="1">
    <location>
        <begin position="27"/>
        <end position="209"/>
    </location>
</feature>
<dbReference type="Proteomes" id="UP000658278">
    <property type="component" value="Unassembled WGS sequence"/>
</dbReference>
<dbReference type="GO" id="GO:0005524">
    <property type="term" value="F:ATP binding"/>
    <property type="evidence" value="ECO:0007669"/>
    <property type="project" value="UniProtKB-KW"/>
</dbReference>
<dbReference type="Pfam" id="PF13191">
    <property type="entry name" value="AAA_16"/>
    <property type="match status" value="1"/>
</dbReference>
<evidence type="ECO:0000259" key="1">
    <source>
        <dbReference type="Pfam" id="PF13191"/>
    </source>
</evidence>
<dbReference type="InterPro" id="IPR027417">
    <property type="entry name" value="P-loop_NTPase"/>
</dbReference>
<dbReference type="Gene3D" id="3.40.50.300">
    <property type="entry name" value="P-loop containing nucleotide triphosphate hydrolases"/>
    <property type="match status" value="1"/>
</dbReference>
<proteinExistence type="predicted"/>
<evidence type="ECO:0000313" key="3">
    <source>
        <dbReference type="Proteomes" id="UP000658278"/>
    </source>
</evidence>
<accession>A0A934VHB6</accession>
<dbReference type="RefSeq" id="WP_234045072.1">
    <property type="nucleotide sequence ID" value="NZ_JAENII010000014.1"/>
</dbReference>
<dbReference type="InterPro" id="IPR041664">
    <property type="entry name" value="AAA_16"/>
</dbReference>
<gene>
    <name evidence="2" type="ORF">JIN81_15740</name>
</gene>